<name>A0A1F6C7R1_HANXR</name>
<dbReference type="InterPro" id="IPR036909">
    <property type="entry name" value="Cyt_c-like_dom_sf"/>
</dbReference>
<evidence type="ECO:0000256" key="6">
    <source>
        <dbReference type="PROSITE-ProRule" id="PRU00433"/>
    </source>
</evidence>
<organism evidence="8 9">
    <name type="scientific">Handelsmanbacteria sp. (strain RIFCSPLOWO2_12_FULL_64_10)</name>
    <dbReference type="NCBI Taxonomy" id="1817868"/>
    <lineage>
        <taxon>Bacteria</taxon>
        <taxon>Candidatus Handelsmaniibacteriota</taxon>
    </lineage>
</organism>
<keyword evidence="4" id="KW-0249">Electron transport</keyword>
<evidence type="ECO:0000313" key="9">
    <source>
        <dbReference type="Proteomes" id="UP000178606"/>
    </source>
</evidence>
<dbReference type="GO" id="GO:0046872">
    <property type="term" value="F:metal ion binding"/>
    <property type="evidence" value="ECO:0007669"/>
    <property type="project" value="UniProtKB-KW"/>
</dbReference>
<dbReference type="PROSITE" id="PS51007">
    <property type="entry name" value="CYTC"/>
    <property type="match status" value="4"/>
</dbReference>
<evidence type="ECO:0000259" key="7">
    <source>
        <dbReference type="PROSITE" id="PS51007"/>
    </source>
</evidence>
<feature type="domain" description="Cytochrome c" evidence="7">
    <location>
        <begin position="226"/>
        <end position="311"/>
    </location>
</feature>
<evidence type="ECO:0000256" key="1">
    <source>
        <dbReference type="ARBA" id="ARBA00022448"/>
    </source>
</evidence>
<dbReference type="EMBL" id="MFKF01000384">
    <property type="protein sequence ID" value="OGG45196.1"/>
    <property type="molecule type" value="Genomic_DNA"/>
</dbReference>
<protein>
    <recommendedName>
        <fullName evidence="7">Cytochrome c domain-containing protein</fullName>
    </recommendedName>
</protein>
<dbReference type="InterPro" id="IPR051811">
    <property type="entry name" value="Cytochrome_c550/c551-like"/>
</dbReference>
<evidence type="ECO:0000256" key="4">
    <source>
        <dbReference type="ARBA" id="ARBA00022982"/>
    </source>
</evidence>
<dbReference type="PANTHER" id="PTHR37823">
    <property type="entry name" value="CYTOCHROME C-553-LIKE"/>
    <property type="match status" value="1"/>
</dbReference>
<evidence type="ECO:0000256" key="5">
    <source>
        <dbReference type="ARBA" id="ARBA00023004"/>
    </source>
</evidence>
<evidence type="ECO:0000256" key="2">
    <source>
        <dbReference type="ARBA" id="ARBA00022617"/>
    </source>
</evidence>
<dbReference type="SUPFAM" id="SSF46626">
    <property type="entry name" value="Cytochrome c"/>
    <property type="match status" value="4"/>
</dbReference>
<keyword evidence="2 6" id="KW-0349">Heme</keyword>
<dbReference type="GO" id="GO:0020037">
    <property type="term" value="F:heme binding"/>
    <property type="evidence" value="ECO:0007669"/>
    <property type="project" value="InterPro"/>
</dbReference>
<keyword evidence="3 6" id="KW-0479">Metal-binding</keyword>
<feature type="domain" description="Cytochrome c" evidence="7">
    <location>
        <begin position="39"/>
        <end position="124"/>
    </location>
</feature>
<dbReference type="Gene3D" id="1.10.760.10">
    <property type="entry name" value="Cytochrome c-like domain"/>
    <property type="match status" value="4"/>
</dbReference>
<evidence type="ECO:0000313" key="8">
    <source>
        <dbReference type="EMBL" id="OGG45196.1"/>
    </source>
</evidence>
<dbReference type="PANTHER" id="PTHR37823:SF1">
    <property type="entry name" value="CYTOCHROME C-553-LIKE"/>
    <property type="match status" value="1"/>
</dbReference>
<feature type="domain" description="Cytochrome c" evidence="7">
    <location>
        <begin position="317"/>
        <end position="400"/>
    </location>
</feature>
<accession>A0A1F6C7R1</accession>
<evidence type="ECO:0000256" key="3">
    <source>
        <dbReference type="ARBA" id="ARBA00022723"/>
    </source>
</evidence>
<sequence>MDAMMSKWRWLILVAVGLVVGLALWGRARREGWTSLLQGDPQRGGKVFFDRGCASCHAISGTGGKTAPDLSRAPEGHLSFTQLVGVMWNHAPSMWDKMRESGAAFPALTERDLEDVFAYLYVLRYMDRAGDPGKGGQLLRAKGCVQCHAVQGEGGTVGPDLSRLSAPGDPISWAQRIWNHAAAMEKVAQQKGVSWPEFEEGEMGDLLAYLRGVSAGPAEGPDLLPANPDAGRDLFSSKGCVQCHAVRGQGGTAAPDLGRIEGFPRTFISMVGLLWNHAPRMSKAMRERGVEWPLFSEREMADLVAYLSSVRYFDEPGRVAEGQKVFSEKRCDLCHAFNGEKREGPDLGRLRGRFSSARMAYTMWAHGPQMLQKMKARNIAWSLFKGREMADLIAYLNAAEGR</sequence>
<dbReference type="Pfam" id="PF00034">
    <property type="entry name" value="Cytochrom_C"/>
    <property type="match status" value="4"/>
</dbReference>
<dbReference type="GO" id="GO:0009055">
    <property type="term" value="F:electron transfer activity"/>
    <property type="evidence" value="ECO:0007669"/>
    <property type="project" value="InterPro"/>
</dbReference>
<dbReference type="AlphaFoldDB" id="A0A1F6C7R1"/>
<proteinExistence type="predicted"/>
<dbReference type="InterPro" id="IPR009056">
    <property type="entry name" value="Cyt_c-like_dom"/>
</dbReference>
<dbReference type="Proteomes" id="UP000178606">
    <property type="component" value="Unassembled WGS sequence"/>
</dbReference>
<gene>
    <name evidence="8" type="ORF">A3F84_09385</name>
</gene>
<keyword evidence="1" id="KW-0813">Transport</keyword>
<reference evidence="8 9" key="1">
    <citation type="journal article" date="2016" name="Nat. Commun.">
        <title>Thousands of microbial genomes shed light on interconnected biogeochemical processes in an aquifer system.</title>
        <authorList>
            <person name="Anantharaman K."/>
            <person name="Brown C.T."/>
            <person name="Hug L.A."/>
            <person name="Sharon I."/>
            <person name="Castelle C.J."/>
            <person name="Probst A.J."/>
            <person name="Thomas B.C."/>
            <person name="Singh A."/>
            <person name="Wilkins M.J."/>
            <person name="Karaoz U."/>
            <person name="Brodie E.L."/>
            <person name="Williams K.H."/>
            <person name="Hubbard S.S."/>
            <person name="Banfield J.F."/>
        </authorList>
    </citation>
    <scope>NUCLEOTIDE SEQUENCE [LARGE SCALE GENOMIC DNA]</scope>
    <source>
        <strain evidence="9">RIFCSPLOWO2_12_FULL_64_10</strain>
    </source>
</reference>
<comment type="caution">
    <text evidence="8">The sequence shown here is derived from an EMBL/GenBank/DDBJ whole genome shotgun (WGS) entry which is preliminary data.</text>
</comment>
<feature type="domain" description="Cytochrome c" evidence="7">
    <location>
        <begin position="130"/>
        <end position="214"/>
    </location>
</feature>
<keyword evidence="5 6" id="KW-0408">Iron</keyword>